<name>A0A2P4YFR7_9STRA</name>
<dbReference type="SMART" id="SM00236">
    <property type="entry name" value="fCBD"/>
    <property type="match status" value="1"/>
</dbReference>
<organism evidence="6 7">
    <name type="scientific">Phytophthora palmivora</name>
    <dbReference type="NCBI Taxonomy" id="4796"/>
    <lineage>
        <taxon>Eukaryota</taxon>
        <taxon>Sar</taxon>
        <taxon>Stramenopiles</taxon>
        <taxon>Oomycota</taxon>
        <taxon>Peronosporomycetes</taxon>
        <taxon>Peronosporales</taxon>
        <taxon>Peronosporaceae</taxon>
        <taxon>Phytophthora</taxon>
    </lineage>
</organism>
<sequence>MFSYPHGGDSRGKNAVVIRGRVTPAWGKCGNQSGFKRCTQGFYCEPWDSNYYQCIKKPSKLRFGIMPNIPDIDYSGIDIKRVTGIGPNTCCEECGKTPRCDSYTYINDDPSGTQCYLKKSNAGRTIKIGVLSGYVTPGMIG</sequence>
<evidence type="ECO:0000313" key="6">
    <source>
        <dbReference type="EMBL" id="POM76648.1"/>
    </source>
</evidence>
<dbReference type="InterPro" id="IPR000177">
    <property type="entry name" value="Apple"/>
</dbReference>
<keyword evidence="2" id="KW-0677">Repeat</keyword>
<evidence type="ECO:0000256" key="2">
    <source>
        <dbReference type="ARBA" id="ARBA00022737"/>
    </source>
</evidence>
<dbReference type="GO" id="GO:0006508">
    <property type="term" value="P:proteolysis"/>
    <property type="evidence" value="ECO:0007669"/>
    <property type="project" value="InterPro"/>
</dbReference>
<dbReference type="OrthoDB" id="148079at2759"/>
<proteinExistence type="predicted"/>
<dbReference type="GO" id="GO:0030248">
    <property type="term" value="F:cellulose binding"/>
    <property type="evidence" value="ECO:0007669"/>
    <property type="project" value="InterPro"/>
</dbReference>
<accession>A0A2P4YFR7</accession>
<reference evidence="6 7" key="1">
    <citation type="journal article" date="2017" name="Genome Biol. Evol.">
        <title>Phytophthora megakarya and P. palmivora, closely related causal agents of cacao black pod rot, underwent increases in genome sizes and gene numbers by different mechanisms.</title>
        <authorList>
            <person name="Ali S.S."/>
            <person name="Shao J."/>
            <person name="Lary D.J."/>
            <person name="Kronmiller B."/>
            <person name="Shen D."/>
            <person name="Strem M.D."/>
            <person name="Amoako-Attah I."/>
            <person name="Akrofi A.Y."/>
            <person name="Begoude B.A."/>
            <person name="Ten Hoopen G.M."/>
            <person name="Coulibaly K."/>
            <person name="Kebe B.I."/>
            <person name="Melnick R.L."/>
            <person name="Guiltinan M.J."/>
            <person name="Tyler B.M."/>
            <person name="Meinhardt L.W."/>
            <person name="Bailey B.A."/>
        </authorList>
    </citation>
    <scope>NUCLEOTIDE SEQUENCE [LARGE SCALE GENOMIC DNA]</scope>
    <source>
        <strain evidence="7">sbr112.9</strain>
    </source>
</reference>
<dbReference type="Proteomes" id="UP000237271">
    <property type="component" value="Unassembled WGS sequence"/>
</dbReference>
<evidence type="ECO:0000259" key="4">
    <source>
        <dbReference type="SMART" id="SM00223"/>
    </source>
</evidence>
<dbReference type="InterPro" id="IPR000254">
    <property type="entry name" value="CBD"/>
</dbReference>
<dbReference type="GO" id="GO:0005576">
    <property type="term" value="C:extracellular region"/>
    <property type="evidence" value="ECO:0007669"/>
    <property type="project" value="InterPro"/>
</dbReference>
<keyword evidence="1" id="KW-0732">Signal</keyword>
<keyword evidence="7" id="KW-1185">Reference proteome</keyword>
<gene>
    <name evidence="6" type="ORF">PHPALM_6095</name>
</gene>
<dbReference type="Pfam" id="PF14295">
    <property type="entry name" value="PAN_4"/>
    <property type="match status" value="1"/>
</dbReference>
<evidence type="ECO:0000259" key="5">
    <source>
        <dbReference type="SMART" id="SM00236"/>
    </source>
</evidence>
<evidence type="ECO:0000256" key="3">
    <source>
        <dbReference type="ARBA" id="ARBA00023157"/>
    </source>
</evidence>
<dbReference type="InterPro" id="IPR003609">
    <property type="entry name" value="Pan_app"/>
</dbReference>
<evidence type="ECO:0000256" key="1">
    <source>
        <dbReference type="ARBA" id="ARBA00022729"/>
    </source>
</evidence>
<dbReference type="PANTHER" id="PTHR33946">
    <property type="match status" value="1"/>
</dbReference>
<feature type="domain" description="Apple" evidence="4">
    <location>
        <begin position="66"/>
        <end position="139"/>
    </location>
</feature>
<feature type="domain" description="CBM1" evidence="5">
    <location>
        <begin position="24"/>
        <end position="55"/>
    </location>
</feature>
<dbReference type="Gene3D" id="3.50.4.10">
    <property type="entry name" value="Hepatocyte Growth Factor"/>
    <property type="match status" value="1"/>
</dbReference>
<evidence type="ECO:0000313" key="7">
    <source>
        <dbReference type="Proteomes" id="UP000237271"/>
    </source>
</evidence>
<dbReference type="EMBL" id="NCKW01003408">
    <property type="protein sequence ID" value="POM76648.1"/>
    <property type="molecule type" value="Genomic_DNA"/>
</dbReference>
<dbReference type="CDD" id="cd01100">
    <property type="entry name" value="APPLE_Factor_XI_like"/>
    <property type="match status" value="1"/>
</dbReference>
<comment type="caution">
    <text evidence="6">The sequence shown here is derived from an EMBL/GenBank/DDBJ whole genome shotgun (WGS) entry which is preliminary data.</text>
</comment>
<dbReference type="GO" id="GO:0005975">
    <property type="term" value="P:carbohydrate metabolic process"/>
    <property type="evidence" value="ECO:0007669"/>
    <property type="project" value="InterPro"/>
</dbReference>
<dbReference type="SMART" id="SM00223">
    <property type="entry name" value="APPLE"/>
    <property type="match status" value="1"/>
</dbReference>
<dbReference type="AlphaFoldDB" id="A0A2P4YFR7"/>
<dbReference type="PANTHER" id="PTHR33946:SF4">
    <property type="entry name" value="COAGULATION FACTOR XI"/>
    <property type="match status" value="1"/>
</dbReference>
<protein>
    <submittedName>
        <fullName evidence="6">Cellulose binding elicitor lectin</fullName>
    </submittedName>
</protein>
<keyword evidence="3" id="KW-1015">Disulfide bond</keyword>